<evidence type="ECO:0000256" key="1">
    <source>
        <dbReference type="SAM" id="Phobius"/>
    </source>
</evidence>
<proteinExistence type="predicted"/>
<dbReference type="EMBL" id="CP121689">
    <property type="protein sequence ID" value="WZL75833.1"/>
    <property type="molecule type" value="Genomic_DNA"/>
</dbReference>
<dbReference type="Pfam" id="PF04389">
    <property type="entry name" value="Peptidase_M28"/>
    <property type="match status" value="1"/>
</dbReference>
<organism evidence="3 4">
    <name type="scientific">Thermatribacter velox</name>
    <dbReference type="NCBI Taxonomy" id="3039681"/>
    <lineage>
        <taxon>Bacteria</taxon>
        <taxon>Pseudomonadati</taxon>
        <taxon>Atribacterota</taxon>
        <taxon>Atribacteria</taxon>
        <taxon>Atribacterales</taxon>
        <taxon>Thermatribacteraceae</taxon>
        <taxon>Thermatribacter</taxon>
    </lineage>
</organism>
<dbReference type="Proteomes" id="UP001461341">
    <property type="component" value="Chromosome"/>
</dbReference>
<keyword evidence="1" id="KW-1133">Transmembrane helix</keyword>
<dbReference type="InterPro" id="IPR045175">
    <property type="entry name" value="M28_fam"/>
</dbReference>
<dbReference type="Gene3D" id="3.40.630.10">
    <property type="entry name" value="Zn peptidases"/>
    <property type="match status" value="1"/>
</dbReference>
<dbReference type="RefSeq" id="WP_369017982.1">
    <property type="nucleotide sequence ID" value="NZ_CP121689.1"/>
</dbReference>
<dbReference type="PANTHER" id="PTHR12147">
    <property type="entry name" value="METALLOPEPTIDASE M28 FAMILY MEMBER"/>
    <property type="match status" value="1"/>
</dbReference>
<keyword evidence="1" id="KW-0472">Membrane</keyword>
<evidence type="ECO:0000259" key="2">
    <source>
        <dbReference type="Pfam" id="PF04389"/>
    </source>
</evidence>
<feature type="transmembrane region" description="Helical" evidence="1">
    <location>
        <begin position="59"/>
        <end position="79"/>
    </location>
</feature>
<feature type="transmembrane region" description="Helical" evidence="1">
    <location>
        <begin position="176"/>
        <end position="196"/>
    </location>
</feature>
<keyword evidence="4" id="KW-1185">Reference proteome</keyword>
<reference evidence="3 4" key="1">
    <citation type="submission" date="2023-03" db="EMBL/GenBank/DDBJ databases">
        <title>Novel Species.</title>
        <authorList>
            <person name="Ma S."/>
        </authorList>
    </citation>
    <scope>NUCLEOTIDE SEQUENCE [LARGE SCALE GENOMIC DNA]</scope>
    <source>
        <strain evidence="3 4">B11</strain>
    </source>
</reference>
<sequence length="375" mass="42669">MDEAFPYLERTLEKVRVVGPRLSASPVEADFARWLGEELRRMQLTVEEDEFRALSTYSFFYCGIWSLFLAAFCLLWFSGWLAVPLALFALLLTYCNLNTVPLLATLFTRKKSLNVLARNTDSPRVILCAHLDSARTSLFFDPRFAVSPRLSLLFTILASAWMTVVVLLYTVLGYPWLRWLGVPAFLYLGFLFILHVHREYFMPPSPGVNDNGSGVAVALELAFRLKKMNLPFWVLFTGAEESGTFGALRFWRQHKNLLQSGIPVINLDNLGAGRLTLATLEGMWEVVVSPEDLRREIKAAALEKGITLLERPYLGLSTDATVFLKRGGRAVTMIGLDERGLPPNWHWITDRLENLHRPNLEQAVIVLEEWAKRYV</sequence>
<accession>A0ABZ2YA11</accession>
<dbReference type="SUPFAM" id="SSF53187">
    <property type="entry name" value="Zn-dependent exopeptidases"/>
    <property type="match status" value="1"/>
</dbReference>
<evidence type="ECO:0000313" key="4">
    <source>
        <dbReference type="Proteomes" id="UP001461341"/>
    </source>
</evidence>
<dbReference type="PANTHER" id="PTHR12147:SF26">
    <property type="entry name" value="PEPTIDASE M28 DOMAIN-CONTAINING PROTEIN"/>
    <property type="match status" value="1"/>
</dbReference>
<evidence type="ECO:0000313" key="3">
    <source>
        <dbReference type="EMBL" id="WZL75833.1"/>
    </source>
</evidence>
<protein>
    <submittedName>
        <fullName evidence="3">M28 family peptidase</fullName>
    </submittedName>
</protein>
<keyword evidence="1" id="KW-0812">Transmembrane</keyword>
<gene>
    <name evidence="3" type="ORF">QBE54_09630</name>
</gene>
<feature type="domain" description="Peptidase M28" evidence="2">
    <location>
        <begin position="204"/>
        <end position="363"/>
    </location>
</feature>
<dbReference type="InterPro" id="IPR007484">
    <property type="entry name" value="Peptidase_M28"/>
</dbReference>
<feature type="transmembrane region" description="Helical" evidence="1">
    <location>
        <begin position="85"/>
        <end position="108"/>
    </location>
</feature>
<feature type="transmembrane region" description="Helical" evidence="1">
    <location>
        <begin position="150"/>
        <end position="170"/>
    </location>
</feature>
<name>A0ABZ2YA11_9BACT</name>